<evidence type="ECO:0000313" key="2">
    <source>
        <dbReference type="EMBL" id="KAK2549019.1"/>
    </source>
</evidence>
<feature type="region of interest" description="Disordered" evidence="1">
    <location>
        <begin position="267"/>
        <end position="295"/>
    </location>
</feature>
<dbReference type="Proteomes" id="UP001249851">
    <property type="component" value="Unassembled WGS sequence"/>
</dbReference>
<dbReference type="PANTHER" id="PTHR33309">
    <property type="entry name" value="KERATIN, ULTRA HIGH-SULFUR MATRIX PROTEIN-LIKE"/>
    <property type="match status" value="1"/>
</dbReference>
<gene>
    <name evidence="2" type="ORF">P5673_030648</name>
</gene>
<reference evidence="2" key="2">
    <citation type="journal article" date="2023" name="Science">
        <title>Genomic signatures of disease resistance in endangered staghorn corals.</title>
        <authorList>
            <person name="Vollmer S.V."/>
            <person name="Selwyn J.D."/>
            <person name="Despard B.A."/>
            <person name="Roesel C.L."/>
        </authorList>
    </citation>
    <scope>NUCLEOTIDE SEQUENCE</scope>
    <source>
        <strain evidence="2">K2</strain>
    </source>
</reference>
<name>A0AAD9UT40_ACRCE</name>
<feature type="compositionally biased region" description="Basic and acidic residues" evidence="1">
    <location>
        <begin position="267"/>
        <end position="278"/>
    </location>
</feature>
<feature type="region of interest" description="Disordered" evidence="1">
    <location>
        <begin position="184"/>
        <end position="247"/>
    </location>
</feature>
<organism evidence="2 3">
    <name type="scientific">Acropora cervicornis</name>
    <name type="common">Staghorn coral</name>
    <dbReference type="NCBI Taxonomy" id="6130"/>
    <lineage>
        <taxon>Eukaryota</taxon>
        <taxon>Metazoa</taxon>
        <taxon>Cnidaria</taxon>
        <taxon>Anthozoa</taxon>
        <taxon>Hexacorallia</taxon>
        <taxon>Scleractinia</taxon>
        <taxon>Astrocoeniina</taxon>
        <taxon>Acroporidae</taxon>
        <taxon>Acropora</taxon>
    </lineage>
</organism>
<keyword evidence="3" id="KW-1185">Reference proteome</keyword>
<proteinExistence type="predicted"/>
<comment type="caution">
    <text evidence="2">The sequence shown here is derived from an EMBL/GenBank/DDBJ whole genome shotgun (WGS) entry which is preliminary data.</text>
</comment>
<sequence>MKFSPAEDVWYCNSPLGKHKLENLLSEMSKKAGLATIYTSHCLRATSVTILKASGLDNARVGPLELFFFFQRKLSCVWMAAAGRNPNQSMEWTEEHDVFLCREVLLLDPFQYPYRSKERGDVWGQVAINLNSSNPKFKVSKRSVRDRLALLQSRYKEKMKREEMASGIDCEETELDRALEEIIEKEKASESSRNEGSSAQVKKDKEAEEEQRLKAMERLGQTTKRQVEADGKEMTPTKSRRSGSETLEYLRDKFQSESQYKEQELALRVKGQESRDAQQKIMVEQQRRSNNKMSH</sequence>
<dbReference type="AlphaFoldDB" id="A0AAD9UT40"/>
<protein>
    <submittedName>
        <fullName evidence="2">Uncharacterized protein</fullName>
    </submittedName>
</protein>
<evidence type="ECO:0000313" key="3">
    <source>
        <dbReference type="Proteomes" id="UP001249851"/>
    </source>
</evidence>
<reference evidence="2" key="1">
    <citation type="journal article" date="2023" name="G3 (Bethesda)">
        <title>Whole genome assembly and annotation of the endangered Caribbean coral Acropora cervicornis.</title>
        <authorList>
            <person name="Selwyn J.D."/>
            <person name="Vollmer S.V."/>
        </authorList>
    </citation>
    <scope>NUCLEOTIDE SEQUENCE</scope>
    <source>
        <strain evidence="2">K2</strain>
    </source>
</reference>
<dbReference type="PANTHER" id="PTHR33309:SF1">
    <property type="entry name" value="MYB_SANT-LIKE DNA-BINDING DOMAIN-CONTAINING PROTEIN"/>
    <property type="match status" value="1"/>
</dbReference>
<feature type="compositionally biased region" description="Basic and acidic residues" evidence="1">
    <location>
        <begin position="184"/>
        <end position="193"/>
    </location>
</feature>
<dbReference type="EMBL" id="JARQWQ010000133">
    <property type="protein sequence ID" value="KAK2549019.1"/>
    <property type="molecule type" value="Genomic_DNA"/>
</dbReference>
<feature type="compositionally biased region" description="Basic and acidic residues" evidence="1">
    <location>
        <begin position="225"/>
        <end position="235"/>
    </location>
</feature>
<feature type="compositionally biased region" description="Basic and acidic residues" evidence="1">
    <location>
        <begin position="201"/>
        <end position="217"/>
    </location>
</feature>
<accession>A0AAD9UT40</accession>
<evidence type="ECO:0000256" key="1">
    <source>
        <dbReference type="SAM" id="MobiDB-lite"/>
    </source>
</evidence>